<dbReference type="Gene3D" id="3.30.70.330">
    <property type="match status" value="1"/>
</dbReference>
<feature type="compositionally biased region" description="Low complexity" evidence="1">
    <location>
        <begin position="59"/>
        <end position="74"/>
    </location>
</feature>
<dbReference type="InterPro" id="IPR012677">
    <property type="entry name" value="Nucleotide-bd_a/b_plait_sf"/>
</dbReference>
<dbReference type="Pfam" id="PF00076">
    <property type="entry name" value="RRM_1"/>
    <property type="match status" value="1"/>
</dbReference>
<feature type="domain" description="RRM" evidence="2">
    <location>
        <begin position="532"/>
        <end position="587"/>
    </location>
</feature>
<sequence length="643" mass="66710">MNPSNPFGSTQSGAFQAPNPAGKVGPFQPVFGQSSAAQAQSSGGFFGSGFGQTPNTSMFGQAFGQAAPAPQSGPVFGHASSTPLQPPPAFGQTTTQQNASIFGQTLTTTATTQQPAAPAFSHQGGSVFGGSNAPAFGQTAAQQNQTSIFGQNSSFGSNFAASGITDEGFSSQSGAFTAQKQAPQFGHAPTPSSGLGFAQPVFGQPTSTASTTSVFGTSTNTSQSRGFSTSDFSFKPSNEALFKPIISAGPDPNTTTAQSGFGEAPSGLFQNKPALSGFSFSQPAPLPGSQRTVAPSLGGAGGLQFTFSQPATPASGSKAGADAGQPTTPSTFSFTTKTLFGGSKFSEASREKEQSGAEQSGAEPTAETNVFARLGKRKEESPGASPLKAEKEAQEEDLGGDSDAPRQPPKRPLVRSRGPPSGPPPGLFGRALSGLRRDLTAPGKRTSASPLPRLSACPPLLLSPSPLLLSLLPVLLSLLPVLPSPSLLLPSPSPLLPPPLLSSPTSRLGQRSDSTDSLSGASPNECTALQCRDLPPVLNRREVLEKHFRQFGRVRRVLCRPQRNSAMVYFHDHASAVKAKRKGRTLNKFEMQLFWWKKKHAADRGPGVDSELQQEVQDLAETVVSVPMKRPALRPSALGVSFG</sequence>
<name>A0AAV2JU77_KNICA</name>
<dbReference type="InterPro" id="IPR000504">
    <property type="entry name" value="RRM_dom"/>
</dbReference>
<feature type="compositionally biased region" description="Polar residues" evidence="1">
    <location>
        <begin position="305"/>
        <end position="315"/>
    </location>
</feature>
<feature type="compositionally biased region" description="Low complexity" evidence="1">
    <location>
        <begin position="31"/>
        <end position="43"/>
    </location>
</feature>
<evidence type="ECO:0000313" key="3">
    <source>
        <dbReference type="EMBL" id="CAL1581221.1"/>
    </source>
</evidence>
<gene>
    <name evidence="3" type="ORF">KC01_LOCUS11987</name>
</gene>
<dbReference type="InterPro" id="IPR035979">
    <property type="entry name" value="RBD_domain_sf"/>
</dbReference>
<evidence type="ECO:0000259" key="2">
    <source>
        <dbReference type="Pfam" id="PF00076"/>
    </source>
</evidence>
<evidence type="ECO:0000256" key="1">
    <source>
        <dbReference type="SAM" id="MobiDB-lite"/>
    </source>
</evidence>
<feature type="compositionally biased region" description="Polar residues" evidence="1">
    <location>
        <begin position="509"/>
        <end position="525"/>
    </location>
</feature>
<feature type="region of interest" description="Disordered" evidence="1">
    <location>
        <begin position="177"/>
        <end position="431"/>
    </location>
</feature>
<dbReference type="SUPFAM" id="SSF54928">
    <property type="entry name" value="RNA-binding domain, RBD"/>
    <property type="match status" value="1"/>
</dbReference>
<dbReference type="Proteomes" id="UP001497482">
    <property type="component" value="Chromosome 15"/>
</dbReference>
<keyword evidence="4" id="KW-1185">Reference proteome</keyword>
<proteinExistence type="predicted"/>
<protein>
    <recommendedName>
        <fullName evidence="2">RRM domain-containing protein</fullName>
    </recommendedName>
</protein>
<dbReference type="EMBL" id="OZ035837">
    <property type="protein sequence ID" value="CAL1581221.1"/>
    <property type="molecule type" value="Genomic_DNA"/>
</dbReference>
<feature type="compositionally biased region" description="Polar residues" evidence="1">
    <location>
        <begin position="1"/>
        <end position="14"/>
    </location>
</feature>
<feature type="region of interest" description="Disordered" evidence="1">
    <location>
        <begin position="111"/>
        <end position="140"/>
    </location>
</feature>
<feature type="region of interest" description="Disordered" evidence="1">
    <location>
        <begin position="1"/>
        <end position="95"/>
    </location>
</feature>
<dbReference type="AlphaFoldDB" id="A0AAV2JU77"/>
<dbReference type="GO" id="GO:0003723">
    <property type="term" value="F:RNA binding"/>
    <property type="evidence" value="ECO:0007669"/>
    <property type="project" value="InterPro"/>
</dbReference>
<evidence type="ECO:0000313" key="4">
    <source>
        <dbReference type="Proteomes" id="UP001497482"/>
    </source>
</evidence>
<feature type="compositionally biased region" description="Polar residues" evidence="1">
    <location>
        <begin position="204"/>
        <end position="236"/>
    </location>
</feature>
<dbReference type="CDD" id="cd12443">
    <property type="entry name" value="RRM_MCM3A_like"/>
    <property type="match status" value="1"/>
</dbReference>
<reference evidence="3 4" key="1">
    <citation type="submission" date="2024-04" db="EMBL/GenBank/DDBJ databases">
        <authorList>
            <person name="Waldvogel A.-M."/>
            <person name="Schoenle A."/>
        </authorList>
    </citation>
    <scope>NUCLEOTIDE SEQUENCE [LARGE SCALE GENOMIC DNA]</scope>
</reference>
<feature type="compositionally biased region" description="Low complexity" evidence="1">
    <location>
        <begin position="326"/>
        <end position="336"/>
    </location>
</feature>
<organism evidence="3 4">
    <name type="scientific">Knipowitschia caucasica</name>
    <name type="common">Caucasian dwarf goby</name>
    <name type="synonym">Pomatoschistus caucasicus</name>
    <dbReference type="NCBI Taxonomy" id="637954"/>
    <lineage>
        <taxon>Eukaryota</taxon>
        <taxon>Metazoa</taxon>
        <taxon>Chordata</taxon>
        <taxon>Craniata</taxon>
        <taxon>Vertebrata</taxon>
        <taxon>Euteleostomi</taxon>
        <taxon>Actinopterygii</taxon>
        <taxon>Neopterygii</taxon>
        <taxon>Teleostei</taxon>
        <taxon>Neoteleostei</taxon>
        <taxon>Acanthomorphata</taxon>
        <taxon>Gobiaria</taxon>
        <taxon>Gobiiformes</taxon>
        <taxon>Gobioidei</taxon>
        <taxon>Gobiidae</taxon>
        <taxon>Gobiinae</taxon>
        <taxon>Knipowitschia</taxon>
    </lineage>
</organism>
<accession>A0AAV2JU77</accession>
<feature type="region of interest" description="Disordered" evidence="1">
    <location>
        <begin position="499"/>
        <end position="525"/>
    </location>
</feature>
<dbReference type="InterPro" id="IPR034265">
    <property type="entry name" value="MCM3AP_RRM"/>
</dbReference>